<gene>
    <name evidence="3" type="ORF">POPTR_006G076800</name>
</gene>
<evidence type="ECO:0000256" key="2">
    <source>
        <dbReference type="SAM" id="SignalP"/>
    </source>
</evidence>
<reference evidence="3 4" key="1">
    <citation type="journal article" date="2006" name="Science">
        <title>The genome of black cottonwood, Populus trichocarpa (Torr. &amp; Gray).</title>
        <authorList>
            <person name="Tuskan G.A."/>
            <person name="Difazio S."/>
            <person name="Jansson S."/>
            <person name="Bohlmann J."/>
            <person name="Grigoriev I."/>
            <person name="Hellsten U."/>
            <person name="Putnam N."/>
            <person name="Ralph S."/>
            <person name="Rombauts S."/>
            <person name="Salamov A."/>
            <person name="Schein J."/>
            <person name="Sterck L."/>
            <person name="Aerts A."/>
            <person name="Bhalerao R.R."/>
            <person name="Bhalerao R.P."/>
            <person name="Blaudez D."/>
            <person name="Boerjan W."/>
            <person name="Brun A."/>
            <person name="Brunner A."/>
            <person name="Busov V."/>
            <person name="Campbell M."/>
            <person name="Carlson J."/>
            <person name="Chalot M."/>
            <person name="Chapman J."/>
            <person name="Chen G.L."/>
            <person name="Cooper D."/>
            <person name="Coutinho P.M."/>
            <person name="Couturier J."/>
            <person name="Covert S."/>
            <person name="Cronk Q."/>
            <person name="Cunningham R."/>
            <person name="Davis J."/>
            <person name="Degroeve S."/>
            <person name="Dejardin A."/>
            <person name="Depamphilis C."/>
            <person name="Detter J."/>
            <person name="Dirks B."/>
            <person name="Dubchak I."/>
            <person name="Duplessis S."/>
            <person name="Ehlting J."/>
            <person name="Ellis B."/>
            <person name="Gendler K."/>
            <person name="Goodstein D."/>
            <person name="Gribskov M."/>
            <person name="Grimwood J."/>
            <person name="Groover A."/>
            <person name="Gunter L."/>
            <person name="Hamberger B."/>
            <person name="Heinze B."/>
            <person name="Helariutta Y."/>
            <person name="Henrissat B."/>
            <person name="Holligan D."/>
            <person name="Holt R."/>
            <person name="Huang W."/>
            <person name="Islam-Faridi N."/>
            <person name="Jones S."/>
            <person name="Jones-Rhoades M."/>
            <person name="Jorgensen R."/>
            <person name="Joshi C."/>
            <person name="Kangasjarvi J."/>
            <person name="Karlsson J."/>
            <person name="Kelleher C."/>
            <person name="Kirkpatrick R."/>
            <person name="Kirst M."/>
            <person name="Kohler A."/>
            <person name="Kalluri U."/>
            <person name="Larimer F."/>
            <person name="Leebens-Mack J."/>
            <person name="Leple J.C."/>
            <person name="Locascio P."/>
            <person name="Lou Y."/>
            <person name="Lucas S."/>
            <person name="Martin F."/>
            <person name="Montanini B."/>
            <person name="Napoli C."/>
            <person name="Nelson D.R."/>
            <person name="Nelson C."/>
            <person name="Nieminen K."/>
            <person name="Nilsson O."/>
            <person name="Pereda V."/>
            <person name="Peter G."/>
            <person name="Philippe R."/>
            <person name="Pilate G."/>
            <person name="Poliakov A."/>
            <person name="Razumovskaya J."/>
            <person name="Richardson P."/>
            <person name="Rinaldi C."/>
            <person name="Ritland K."/>
            <person name="Rouze P."/>
            <person name="Ryaboy D."/>
            <person name="Schmutz J."/>
            <person name="Schrader J."/>
            <person name="Segerman B."/>
            <person name="Shin H."/>
            <person name="Siddiqui A."/>
            <person name="Sterky F."/>
            <person name="Terry A."/>
            <person name="Tsai C.J."/>
            <person name="Uberbacher E."/>
            <person name="Unneberg P."/>
            <person name="Vahala J."/>
            <person name="Wall K."/>
            <person name="Wessler S."/>
            <person name="Yang G."/>
            <person name="Yin T."/>
            <person name="Douglas C."/>
            <person name="Marra M."/>
            <person name="Sandberg G."/>
            <person name="Van de Peer Y."/>
            <person name="Rokhsar D."/>
        </authorList>
    </citation>
    <scope>NUCLEOTIDE SEQUENCE [LARGE SCALE GENOMIC DNA]</scope>
    <source>
        <strain evidence="4">cv. Nisqually</strain>
    </source>
</reference>
<organism evidence="3 4">
    <name type="scientific">Populus trichocarpa</name>
    <name type="common">Western balsam poplar</name>
    <name type="synonym">Populus balsamifera subsp. trichocarpa</name>
    <dbReference type="NCBI Taxonomy" id="3694"/>
    <lineage>
        <taxon>Eukaryota</taxon>
        <taxon>Viridiplantae</taxon>
        <taxon>Streptophyta</taxon>
        <taxon>Embryophyta</taxon>
        <taxon>Tracheophyta</taxon>
        <taxon>Spermatophyta</taxon>
        <taxon>Magnoliopsida</taxon>
        <taxon>eudicotyledons</taxon>
        <taxon>Gunneridae</taxon>
        <taxon>Pentapetalae</taxon>
        <taxon>rosids</taxon>
        <taxon>fabids</taxon>
        <taxon>Malpighiales</taxon>
        <taxon>Salicaceae</taxon>
        <taxon>Saliceae</taxon>
        <taxon>Populus</taxon>
    </lineage>
</organism>
<accession>A0A2K1ZYK4</accession>
<dbReference type="InParanoid" id="A0A2K1ZYK4"/>
<evidence type="ECO:0008006" key="5">
    <source>
        <dbReference type="Google" id="ProtNLM"/>
    </source>
</evidence>
<evidence type="ECO:0000313" key="4">
    <source>
        <dbReference type="Proteomes" id="UP000006729"/>
    </source>
</evidence>
<proteinExistence type="predicted"/>
<feature type="chain" id="PRO_5018298644" description="GTD-binding domain-containing protein" evidence="2">
    <location>
        <begin position="26"/>
        <end position="172"/>
    </location>
</feature>
<evidence type="ECO:0000256" key="1">
    <source>
        <dbReference type="SAM" id="Phobius"/>
    </source>
</evidence>
<sequence>MAASTNPWLLLLLVLLALNFARIVSESLILDHRGLEDDEFDPIEELELEEDFWASDNSIPNISPDCERPCLVNACSDEEWQEGLARLIQEIERERYSYAVEILQTEKRELKRALATMELACFVVTALLPSVAFSMLKLYSSNISSRKTMHRAFSCRRCPYLARSVTKEDVYC</sequence>
<keyword evidence="1" id="KW-0472">Membrane</keyword>
<keyword evidence="1" id="KW-0812">Transmembrane</keyword>
<dbReference type="EMBL" id="CM009295">
    <property type="protein sequence ID" value="PNT30347.2"/>
    <property type="molecule type" value="Genomic_DNA"/>
</dbReference>
<evidence type="ECO:0000313" key="3">
    <source>
        <dbReference type="EMBL" id="PNT30347.2"/>
    </source>
</evidence>
<keyword evidence="1" id="KW-1133">Transmembrane helix</keyword>
<protein>
    <recommendedName>
        <fullName evidence="5">GTD-binding domain-containing protein</fullName>
    </recommendedName>
</protein>
<name>A0A2K1ZYK4_POPTR</name>
<feature type="transmembrane region" description="Helical" evidence="1">
    <location>
        <begin position="113"/>
        <end position="139"/>
    </location>
</feature>
<keyword evidence="2" id="KW-0732">Signal</keyword>
<keyword evidence="4" id="KW-1185">Reference proteome</keyword>
<feature type="signal peptide" evidence="2">
    <location>
        <begin position="1"/>
        <end position="25"/>
    </location>
</feature>
<dbReference type="AlphaFoldDB" id="A0A2K1ZYK4"/>
<dbReference type="Proteomes" id="UP000006729">
    <property type="component" value="Chromosome 6"/>
</dbReference>